<evidence type="ECO:0000313" key="2">
    <source>
        <dbReference type="Proteomes" id="UP000000305"/>
    </source>
</evidence>
<protein>
    <recommendedName>
        <fullName evidence="3">Phosphatidylinositol-specific phospholipase C X domain-containing protein</fullName>
    </recommendedName>
</protein>
<proteinExistence type="predicted"/>
<accession>E9HVK9</accession>
<dbReference type="HOGENOM" id="CLU_903881_0_0_1"/>
<dbReference type="Proteomes" id="UP000000305">
    <property type="component" value="Unassembled WGS sequence"/>
</dbReference>
<dbReference type="GO" id="GO:0008081">
    <property type="term" value="F:phosphoric diester hydrolase activity"/>
    <property type="evidence" value="ECO:0007669"/>
    <property type="project" value="InterPro"/>
</dbReference>
<dbReference type="SUPFAM" id="SSF51695">
    <property type="entry name" value="PLC-like phosphodiesterases"/>
    <property type="match status" value="1"/>
</dbReference>
<dbReference type="InParanoid" id="E9HVK9"/>
<evidence type="ECO:0008006" key="3">
    <source>
        <dbReference type="Google" id="ProtNLM"/>
    </source>
</evidence>
<dbReference type="EMBL" id="GL732861">
    <property type="protein sequence ID" value="EFX64219.1"/>
    <property type="molecule type" value="Genomic_DNA"/>
</dbReference>
<gene>
    <name evidence="1" type="ORF">DAPPUDRAFT_118392</name>
</gene>
<dbReference type="KEGG" id="dpx:DAPPUDRAFT_118392"/>
<dbReference type="GO" id="GO:0006629">
    <property type="term" value="P:lipid metabolic process"/>
    <property type="evidence" value="ECO:0007669"/>
    <property type="project" value="InterPro"/>
</dbReference>
<dbReference type="Gene3D" id="3.20.20.190">
    <property type="entry name" value="Phosphatidylinositol (PI) phosphodiesterase"/>
    <property type="match status" value="1"/>
</dbReference>
<dbReference type="OrthoDB" id="1046782at2759"/>
<evidence type="ECO:0000313" key="1">
    <source>
        <dbReference type="EMBL" id="EFX64219.1"/>
    </source>
</evidence>
<sequence length="308" mass="35011">MVIIGSHDFCACVAKDECMCICWLWAQTQDISLKDKFALGVRLFDLRYRMDNNIYYLSHTFSTNYTVEHAITELIKCAVEANEYIYIRLKRDSSSPALPSFASFFTSILLHGIPVTTFMIEYDGSTLWQYITGKPDRQYIVLYSDNYTLRDDHVPSQWVFPQLFDTVETWECSSIDSAAQRIRLKPFHNKGLPKAIFIDFSGVYPPEMIFDYLWEEIENDILMCIHNDVIRCIMGTCCAKSTTLAIPYGICTQATGAFAIVRNGLDTRHISVDNTLNGLFGTNAVTVLITHATNGAANKNPRRKNNIA</sequence>
<keyword evidence="2" id="KW-1185">Reference proteome</keyword>
<reference evidence="1 2" key="1">
    <citation type="journal article" date="2011" name="Science">
        <title>The ecoresponsive genome of Daphnia pulex.</title>
        <authorList>
            <person name="Colbourne J.K."/>
            <person name="Pfrender M.E."/>
            <person name="Gilbert D."/>
            <person name="Thomas W.K."/>
            <person name="Tucker A."/>
            <person name="Oakley T.H."/>
            <person name="Tokishita S."/>
            <person name="Aerts A."/>
            <person name="Arnold G.J."/>
            <person name="Basu M.K."/>
            <person name="Bauer D.J."/>
            <person name="Caceres C.E."/>
            <person name="Carmel L."/>
            <person name="Casola C."/>
            <person name="Choi J.H."/>
            <person name="Detter J.C."/>
            <person name="Dong Q."/>
            <person name="Dusheyko S."/>
            <person name="Eads B.D."/>
            <person name="Frohlich T."/>
            <person name="Geiler-Samerotte K.A."/>
            <person name="Gerlach D."/>
            <person name="Hatcher P."/>
            <person name="Jogdeo S."/>
            <person name="Krijgsveld J."/>
            <person name="Kriventseva E.V."/>
            <person name="Kultz D."/>
            <person name="Laforsch C."/>
            <person name="Lindquist E."/>
            <person name="Lopez J."/>
            <person name="Manak J.R."/>
            <person name="Muller J."/>
            <person name="Pangilinan J."/>
            <person name="Patwardhan R.P."/>
            <person name="Pitluck S."/>
            <person name="Pritham E.J."/>
            <person name="Rechtsteiner A."/>
            <person name="Rho M."/>
            <person name="Rogozin I.B."/>
            <person name="Sakarya O."/>
            <person name="Salamov A."/>
            <person name="Schaack S."/>
            <person name="Shapiro H."/>
            <person name="Shiga Y."/>
            <person name="Skalitzky C."/>
            <person name="Smith Z."/>
            <person name="Souvorov A."/>
            <person name="Sung W."/>
            <person name="Tang Z."/>
            <person name="Tsuchiya D."/>
            <person name="Tu H."/>
            <person name="Vos H."/>
            <person name="Wang M."/>
            <person name="Wolf Y.I."/>
            <person name="Yamagata H."/>
            <person name="Yamada T."/>
            <person name="Ye Y."/>
            <person name="Shaw J.R."/>
            <person name="Andrews J."/>
            <person name="Crease T.J."/>
            <person name="Tang H."/>
            <person name="Lucas S.M."/>
            <person name="Robertson H.M."/>
            <person name="Bork P."/>
            <person name="Koonin E.V."/>
            <person name="Zdobnov E.M."/>
            <person name="Grigoriev I.V."/>
            <person name="Lynch M."/>
            <person name="Boore J.L."/>
        </authorList>
    </citation>
    <scope>NUCLEOTIDE SEQUENCE [LARGE SCALE GENOMIC DNA]</scope>
</reference>
<dbReference type="InterPro" id="IPR017946">
    <property type="entry name" value="PLC-like_Pdiesterase_TIM-brl"/>
</dbReference>
<dbReference type="AlphaFoldDB" id="E9HVK9"/>
<organism evidence="1 2">
    <name type="scientific">Daphnia pulex</name>
    <name type="common">Water flea</name>
    <dbReference type="NCBI Taxonomy" id="6669"/>
    <lineage>
        <taxon>Eukaryota</taxon>
        <taxon>Metazoa</taxon>
        <taxon>Ecdysozoa</taxon>
        <taxon>Arthropoda</taxon>
        <taxon>Crustacea</taxon>
        <taxon>Branchiopoda</taxon>
        <taxon>Diplostraca</taxon>
        <taxon>Cladocera</taxon>
        <taxon>Anomopoda</taxon>
        <taxon>Daphniidae</taxon>
        <taxon>Daphnia</taxon>
    </lineage>
</organism>
<name>E9HVK9_DAPPU</name>